<proteinExistence type="predicted"/>
<protein>
    <submittedName>
        <fullName evidence="2">Uncharacterized protein</fullName>
    </submittedName>
</protein>
<feature type="transmembrane region" description="Helical" evidence="1">
    <location>
        <begin position="51"/>
        <end position="69"/>
    </location>
</feature>
<evidence type="ECO:0000256" key="1">
    <source>
        <dbReference type="SAM" id="Phobius"/>
    </source>
</evidence>
<keyword evidence="3" id="KW-1185">Reference proteome</keyword>
<sequence length="82" mass="8779">MQILAEILVQFIQHWILRRFPVVVDGFVLLLAAVGMVAGTASLLAGNTVGGAFFLPGSLAILGALVLSYRERRRPRSDGTNG</sequence>
<dbReference type="RefSeq" id="WP_189988286.1">
    <property type="nucleotide sequence ID" value="NZ_BMZS01000003.1"/>
</dbReference>
<evidence type="ECO:0000313" key="3">
    <source>
        <dbReference type="Proteomes" id="UP000630353"/>
    </source>
</evidence>
<name>A0A918XRE2_9PROT</name>
<dbReference type="EMBL" id="BMZS01000003">
    <property type="protein sequence ID" value="GHD45935.1"/>
    <property type="molecule type" value="Genomic_DNA"/>
</dbReference>
<dbReference type="AlphaFoldDB" id="A0A918XRE2"/>
<keyword evidence="1" id="KW-1133">Transmembrane helix</keyword>
<dbReference type="Proteomes" id="UP000630353">
    <property type="component" value="Unassembled WGS sequence"/>
</dbReference>
<organism evidence="2 3">
    <name type="scientific">Thalassobaculum fulvum</name>
    <dbReference type="NCBI Taxonomy" id="1633335"/>
    <lineage>
        <taxon>Bacteria</taxon>
        <taxon>Pseudomonadati</taxon>
        <taxon>Pseudomonadota</taxon>
        <taxon>Alphaproteobacteria</taxon>
        <taxon>Rhodospirillales</taxon>
        <taxon>Thalassobaculaceae</taxon>
        <taxon>Thalassobaculum</taxon>
    </lineage>
</organism>
<keyword evidence="1" id="KW-0472">Membrane</keyword>
<accession>A0A918XRE2</accession>
<feature type="transmembrane region" description="Helical" evidence="1">
    <location>
        <begin position="20"/>
        <end position="45"/>
    </location>
</feature>
<gene>
    <name evidence="2" type="ORF">GCM10017083_14550</name>
</gene>
<reference evidence="2" key="1">
    <citation type="journal article" date="2014" name="Int. J. Syst. Evol. Microbiol.">
        <title>Complete genome sequence of Corynebacterium casei LMG S-19264T (=DSM 44701T), isolated from a smear-ripened cheese.</title>
        <authorList>
            <consortium name="US DOE Joint Genome Institute (JGI-PGF)"/>
            <person name="Walter F."/>
            <person name="Albersmeier A."/>
            <person name="Kalinowski J."/>
            <person name="Ruckert C."/>
        </authorList>
    </citation>
    <scope>NUCLEOTIDE SEQUENCE</scope>
    <source>
        <strain evidence="2">KCTC 42651</strain>
    </source>
</reference>
<reference evidence="2" key="2">
    <citation type="submission" date="2020-09" db="EMBL/GenBank/DDBJ databases">
        <authorList>
            <person name="Sun Q."/>
            <person name="Kim S."/>
        </authorList>
    </citation>
    <scope>NUCLEOTIDE SEQUENCE</scope>
    <source>
        <strain evidence="2">KCTC 42651</strain>
    </source>
</reference>
<comment type="caution">
    <text evidence="2">The sequence shown here is derived from an EMBL/GenBank/DDBJ whole genome shotgun (WGS) entry which is preliminary data.</text>
</comment>
<evidence type="ECO:0000313" key="2">
    <source>
        <dbReference type="EMBL" id="GHD45935.1"/>
    </source>
</evidence>
<keyword evidence="1" id="KW-0812">Transmembrane</keyword>